<proteinExistence type="predicted"/>
<reference evidence="2 3" key="1">
    <citation type="submission" date="2013-08" db="EMBL/GenBank/DDBJ databases">
        <authorList>
            <consortium name="DOE Joint Genome Institute"/>
            <person name="Eisen J."/>
            <person name="Huntemann M."/>
            <person name="Han J."/>
            <person name="Chen A."/>
            <person name="Kyrpides N."/>
            <person name="Mavromatis K."/>
            <person name="Markowitz V."/>
            <person name="Palaniappan K."/>
            <person name="Ivanova N."/>
            <person name="Schaumberg A."/>
            <person name="Pati A."/>
            <person name="Liolios K."/>
            <person name="Nordberg H.P."/>
            <person name="Cantor M.N."/>
            <person name="Hua S.X."/>
            <person name="Woyke T."/>
        </authorList>
    </citation>
    <scope>NUCLEOTIDE SEQUENCE [LARGE SCALE GENOMIC DNA]</scope>
    <source>
        <strain evidence="2 3">DSM 44927</strain>
    </source>
</reference>
<dbReference type="AlphaFoldDB" id="W9DZA5"/>
<dbReference type="Gene3D" id="3.10.180.10">
    <property type="entry name" value="2,3-Dihydroxybiphenyl 1,2-Dioxygenase, domain 1"/>
    <property type="match status" value="2"/>
</dbReference>
<dbReference type="SUPFAM" id="SSF54593">
    <property type="entry name" value="Glyoxalase/Bleomycin resistance protein/Dihydroxybiphenyl dioxygenase"/>
    <property type="match status" value="1"/>
</dbReference>
<dbReference type="PANTHER" id="PTHR35908">
    <property type="entry name" value="HYPOTHETICAL FUSION PROTEIN"/>
    <property type="match status" value="1"/>
</dbReference>
<dbReference type="InterPro" id="IPR029068">
    <property type="entry name" value="Glyas_Bleomycin-R_OHBP_Dase"/>
</dbReference>
<dbReference type="HOGENOM" id="CLU_092691_1_0_11"/>
<keyword evidence="3" id="KW-1185">Reference proteome</keyword>
<feature type="domain" description="Glyoxalase-like" evidence="1">
    <location>
        <begin position="16"/>
        <end position="90"/>
    </location>
</feature>
<organism evidence="2 3">
    <name type="scientific">Actinospica robiniae DSM 44927</name>
    <dbReference type="NCBI Taxonomy" id="479430"/>
    <lineage>
        <taxon>Bacteria</taxon>
        <taxon>Bacillati</taxon>
        <taxon>Actinomycetota</taxon>
        <taxon>Actinomycetes</taxon>
        <taxon>Catenulisporales</taxon>
        <taxon>Actinospicaceae</taxon>
        <taxon>Actinospica</taxon>
    </lineage>
</organism>
<dbReference type="Proteomes" id="UP000019485">
    <property type="component" value="Unassembled WGS sequence"/>
</dbReference>
<dbReference type="PANTHER" id="PTHR35908:SF1">
    <property type="entry name" value="CONSERVED PROTEIN"/>
    <property type="match status" value="1"/>
</dbReference>
<evidence type="ECO:0000313" key="2">
    <source>
        <dbReference type="EMBL" id="ETA71148.1"/>
    </source>
</evidence>
<comment type="caution">
    <text evidence="2">The sequence shown here is derived from an EMBL/GenBank/DDBJ whole genome shotgun (WGS) entry which is preliminary data.</text>
</comment>
<gene>
    <name evidence="2" type="ORF">ActroDRAFT_0174</name>
</gene>
<evidence type="ECO:0000313" key="3">
    <source>
        <dbReference type="Proteomes" id="UP000019485"/>
    </source>
</evidence>
<feature type="domain" description="Glyoxalase-like" evidence="1">
    <location>
        <begin position="107"/>
        <end position="206"/>
    </location>
</feature>
<protein>
    <recommendedName>
        <fullName evidence="1">Glyoxalase-like domain-containing protein</fullName>
    </recommendedName>
</protein>
<sequence length="210" mass="21909">MLRCDVVADGDGLLLPGPPTQVGLRFVPGPAAAEHLHRLHLHLTSASLAHQQDTVASALAIGARHVDVGQRPEEGHVVLVDPGGNYFCVIEPGNGYLAGTGFFGEVACVGTRDVGLFWSAALNWPLVWDRDQETAVQSPLGGTKVAWGGQPLAAKIARSAQRFLLTAPGGDLRAEIDRLVSLGAAIVSIGGDGSAELVDVDGNEFLLRPA</sequence>
<name>W9DZA5_9ACTN</name>
<dbReference type="PATRIC" id="fig|479430.3.peg.182"/>
<dbReference type="EMBL" id="AZAN01000001">
    <property type="protein sequence ID" value="ETA71148.1"/>
    <property type="molecule type" value="Genomic_DNA"/>
</dbReference>
<evidence type="ECO:0000259" key="1">
    <source>
        <dbReference type="Pfam" id="PF18029"/>
    </source>
</evidence>
<dbReference type="InterPro" id="IPR041581">
    <property type="entry name" value="Glyoxalase_6"/>
</dbReference>
<accession>W9DZA5</accession>
<dbReference type="Pfam" id="PF18029">
    <property type="entry name" value="Glyoxalase_6"/>
    <property type="match status" value="2"/>
</dbReference>